<dbReference type="PANTHER" id="PTHR10010:SF46">
    <property type="entry name" value="SODIUM-DEPENDENT PHOSPHATE TRANSPORT PROTEIN 2B"/>
    <property type="match status" value="1"/>
</dbReference>
<feature type="transmembrane region" description="Helical" evidence="6">
    <location>
        <begin position="251"/>
        <end position="268"/>
    </location>
</feature>
<evidence type="ECO:0000313" key="8">
    <source>
        <dbReference type="Proteomes" id="UP000480178"/>
    </source>
</evidence>
<organism evidence="7 8">
    <name type="scientific">Rhodocytophaga rosea</name>
    <dbReference type="NCBI Taxonomy" id="2704465"/>
    <lineage>
        <taxon>Bacteria</taxon>
        <taxon>Pseudomonadati</taxon>
        <taxon>Bacteroidota</taxon>
        <taxon>Cytophagia</taxon>
        <taxon>Cytophagales</taxon>
        <taxon>Rhodocytophagaceae</taxon>
        <taxon>Rhodocytophaga</taxon>
    </lineage>
</organism>
<gene>
    <name evidence="7" type="ORF">GXP67_04385</name>
</gene>
<dbReference type="AlphaFoldDB" id="A0A6C0GWY0"/>
<comment type="subcellular location">
    <subcellularLocation>
        <location evidence="1">Cell membrane</location>
        <topology evidence="1">Multi-pass membrane protein</topology>
    </subcellularLocation>
</comment>
<evidence type="ECO:0000256" key="4">
    <source>
        <dbReference type="ARBA" id="ARBA00022989"/>
    </source>
</evidence>
<feature type="transmembrane region" description="Helical" evidence="6">
    <location>
        <begin position="30"/>
        <end position="61"/>
    </location>
</feature>
<evidence type="ECO:0000256" key="5">
    <source>
        <dbReference type="ARBA" id="ARBA00023136"/>
    </source>
</evidence>
<feature type="transmembrane region" description="Helical" evidence="6">
    <location>
        <begin position="214"/>
        <end position="239"/>
    </location>
</feature>
<name>A0A6C0GWY0_9BACT</name>
<feature type="transmembrane region" description="Helical" evidence="6">
    <location>
        <begin position="99"/>
        <end position="118"/>
    </location>
</feature>
<keyword evidence="5 6" id="KW-0472">Membrane</keyword>
<dbReference type="NCBIfam" id="NF037997">
    <property type="entry name" value="Na_Pi_symport"/>
    <property type="match status" value="2"/>
</dbReference>
<keyword evidence="8" id="KW-1185">Reference proteome</keyword>
<dbReference type="GO" id="GO:0005886">
    <property type="term" value="C:plasma membrane"/>
    <property type="evidence" value="ECO:0007669"/>
    <property type="project" value="UniProtKB-SubCell"/>
</dbReference>
<protein>
    <submittedName>
        <fullName evidence="7">Na/Pi cotransporter family protein</fullName>
    </submittedName>
</protein>
<proteinExistence type="predicted"/>
<keyword evidence="3 6" id="KW-0812">Transmembrane</keyword>
<feature type="transmembrane region" description="Helical" evidence="6">
    <location>
        <begin position="169"/>
        <end position="194"/>
    </location>
</feature>
<dbReference type="GO" id="GO:0044341">
    <property type="term" value="P:sodium-dependent phosphate transport"/>
    <property type="evidence" value="ECO:0007669"/>
    <property type="project" value="InterPro"/>
</dbReference>
<reference evidence="7 8" key="1">
    <citation type="submission" date="2020-01" db="EMBL/GenBank/DDBJ databases">
        <authorList>
            <person name="Kim M.K."/>
        </authorList>
    </citation>
    <scope>NUCLEOTIDE SEQUENCE [LARGE SCALE GENOMIC DNA]</scope>
    <source>
        <strain evidence="7 8">172606-1</strain>
    </source>
</reference>
<evidence type="ECO:0000256" key="3">
    <source>
        <dbReference type="ARBA" id="ARBA00022692"/>
    </source>
</evidence>
<keyword evidence="2" id="KW-1003">Cell membrane</keyword>
<dbReference type="PANTHER" id="PTHR10010">
    <property type="entry name" value="SOLUTE CARRIER FAMILY 34 SODIUM PHOSPHATE , MEMBER 2-RELATED"/>
    <property type="match status" value="1"/>
</dbReference>
<feature type="transmembrane region" description="Helical" evidence="6">
    <location>
        <begin position="67"/>
        <end position="87"/>
    </location>
</feature>
<keyword evidence="4 6" id="KW-1133">Transmembrane helix</keyword>
<feature type="transmembrane region" description="Helical" evidence="6">
    <location>
        <begin position="274"/>
        <end position="297"/>
    </location>
</feature>
<evidence type="ECO:0000256" key="2">
    <source>
        <dbReference type="ARBA" id="ARBA00022475"/>
    </source>
</evidence>
<dbReference type="GO" id="GO:0005436">
    <property type="term" value="F:sodium:phosphate symporter activity"/>
    <property type="evidence" value="ECO:0007669"/>
    <property type="project" value="InterPro"/>
</dbReference>
<evidence type="ECO:0000313" key="7">
    <source>
        <dbReference type="EMBL" id="QHT71882.1"/>
    </source>
</evidence>
<accession>A0A6C0GWY0</accession>
<dbReference type="KEGG" id="rhoz:GXP67_04385"/>
<evidence type="ECO:0000256" key="1">
    <source>
        <dbReference type="ARBA" id="ARBA00004651"/>
    </source>
</evidence>
<dbReference type="InterPro" id="IPR003841">
    <property type="entry name" value="Na/Pi_transpt"/>
</dbReference>
<dbReference type="Pfam" id="PF02690">
    <property type="entry name" value="Na_Pi_cotrans"/>
    <property type="match status" value="2"/>
</dbReference>
<sequence length="360" mass="38664">MLSLDLMSVAFKSLGADIIEHIIQATSNPFISLFIGLLTTAIVQSSSTVTSMIVAVVASGALSLESAVPMIMGANIGTTVTSTIVALGHIIDKREFRRAFAVATVHDFFNILVTIILFPLEYYFGMLSQLSVLVTGAIINLGNKPGELVKLTISPVSEYIKNLSNENGILLLIISVILLFIAIKYLTVLLKQLVIGESQKKMDKYVFGAPGKSLLWGMVLTGAIHSSSVTTSLIVPLVAADKLSVKKAFPFIMGANIGTTITAMIAAISKSEAALSIALAHVLFNVIGVLIFYPIPAIRNIPVQLARSLGSLTVKNRLIGLVYIILTFFLIPFLLISLVEPKNNKNKPSSVQEVPSKEVR</sequence>
<feature type="transmembrane region" description="Helical" evidence="6">
    <location>
        <begin position="318"/>
        <end position="339"/>
    </location>
</feature>
<dbReference type="EMBL" id="CP048222">
    <property type="protein sequence ID" value="QHT71882.1"/>
    <property type="molecule type" value="Genomic_DNA"/>
</dbReference>
<evidence type="ECO:0000256" key="6">
    <source>
        <dbReference type="SAM" id="Phobius"/>
    </source>
</evidence>
<dbReference type="Proteomes" id="UP000480178">
    <property type="component" value="Chromosome"/>
</dbReference>